<dbReference type="OrthoDB" id="9805802at2"/>
<keyword evidence="4" id="KW-1185">Reference proteome</keyword>
<evidence type="ECO:0000313" key="3">
    <source>
        <dbReference type="EMBL" id="EAY29280.1"/>
    </source>
</evidence>
<feature type="domain" description="ATPase AAA-type core" evidence="1">
    <location>
        <begin position="225"/>
        <end position="318"/>
    </location>
</feature>
<name>A1ZJH7_MICM2</name>
<comment type="caution">
    <text evidence="3">The sequence shown here is derived from an EMBL/GenBank/DDBJ whole genome shotgun (WGS) entry which is preliminary data.</text>
</comment>
<dbReference type="InterPro" id="IPR027417">
    <property type="entry name" value="P-loop_NTPase"/>
</dbReference>
<dbReference type="InterPro" id="IPR051396">
    <property type="entry name" value="Bact_Antivir_Def_Nuclease"/>
</dbReference>
<proteinExistence type="predicted"/>
<reference evidence="3 4" key="1">
    <citation type="submission" date="2007-01" db="EMBL/GenBank/DDBJ databases">
        <authorList>
            <person name="Haygood M."/>
            <person name="Podell S."/>
            <person name="Anderson C."/>
            <person name="Hopkinson B."/>
            <person name="Roe K."/>
            <person name="Barbeau K."/>
            <person name="Gaasterland T."/>
            <person name="Ferriera S."/>
            <person name="Johnson J."/>
            <person name="Kravitz S."/>
            <person name="Beeson K."/>
            <person name="Sutton G."/>
            <person name="Rogers Y.-H."/>
            <person name="Friedman R."/>
            <person name="Frazier M."/>
            <person name="Venter J.C."/>
        </authorList>
    </citation>
    <scope>NUCLEOTIDE SEQUENCE [LARGE SCALE GENOMIC DNA]</scope>
    <source>
        <strain evidence="3 4">ATCC 23134</strain>
    </source>
</reference>
<dbReference type="GO" id="GO:0016887">
    <property type="term" value="F:ATP hydrolysis activity"/>
    <property type="evidence" value="ECO:0007669"/>
    <property type="project" value="InterPro"/>
</dbReference>
<accession>A1ZJH7</accession>
<dbReference type="EMBL" id="AAWS01000011">
    <property type="protein sequence ID" value="EAY29280.1"/>
    <property type="molecule type" value="Genomic_DNA"/>
</dbReference>
<dbReference type="PANTHER" id="PTHR43581:SF4">
    <property type="entry name" value="ATP_GTP PHOSPHATASE"/>
    <property type="match status" value="1"/>
</dbReference>
<dbReference type="InterPro" id="IPR003959">
    <property type="entry name" value="ATPase_AAA_core"/>
</dbReference>
<sequence>MRIDKIRLKNFRCYEETEIEFHPNFNIVIGINGTGKTAVLEALTVAAGSFFLGIDYAENRHIRPEDIRVLSTEFDINEQFPVEVETWGVINGQEISWLRELTGPKNKTTYVKALKIKELAKEIQSRVRAGENVNLPMVAYYSTERLWKERSDTTKISGSRLKDGYYNGLKATSNNKFFTKWFEKEEMVVLQQRKESVGLQVVRKTVSNCVDGCENVYFDFNRRELIMEYNDGRKLPFKYLSDGVRNTLATVADIAFRCAMLNPHLGEDAAQLTEGLVLIDELDLHLHPSWQKEIVNNLKTSFPKIQFIVTTHSPLILSTVQDRIVTMVDGKAYYSVNTYGRTANDVLRNVMATPERIEDVQDKLDLYFELIEVGEGLSENAMNLRKQLEEAIGNDDPELARADVLLAFYEDE</sequence>
<dbReference type="Gene3D" id="3.40.50.300">
    <property type="entry name" value="P-loop containing nucleotide triphosphate hydrolases"/>
    <property type="match status" value="1"/>
</dbReference>
<dbReference type="RefSeq" id="WP_002696233.1">
    <property type="nucleotide sequence ID" value="NZ_AAWS01000011.1"/>
</dbReference>
<organism evidence="3 4">
    <name type="scientific">Microscilla marina ATCC 23134</name>
    <dbReference type="NCBI Taxonomy" id="313606"/>
    <lineage>
        <taxon>Bacteria</taxon>
        <taxon>Pseudomonadati</taxon>
        <taxon>Bacteroidota</taxon>
        <taxon>Cytophagia</taxon>
        <taxon>Cytophagales</taxon>
        <taxon>Microscillaceae</taxon>
        <taxon>Microscilla</taxon>
    </lineage>
</organism>
<dbReference type="Pfam" id="PF13304">
    <property type="entry name" value="AAA_21"/>
    <property type="match status" value="1"/>
</dbReference>
<dbReference type="PANTHER" id="PTHR43581">
    <property type="entry name" value="ATP/GTP PHOSPHATASE"/>
    <property type="match status" value="1"/>
</dbReference>
<dbReference type="GO" id="GO:0006302">
    <property type="term" value="P:double-strand break repair"/>
    <property type="evidence" value="ECO:0007669"/>
    <property type="project" value="InterPro"/>
</dbReference>
<feature type="domain" description="Rad50/SbcC-type AAA" evidence="2">
    <location>
        <begin position="5"/>
        <end position="170"/>
    </location>
</feature>
<evidence type="ECO:0000313" key="4">
    <source>
        <dbReference type="Proteomes" id="UP000004095"/>
    </source>
</evidence>
<dbReference type="Proteomes" id="UP000004095">
    <property type="component" value="Unassembled WGS sequence"/>
</dbReference>
<protein>
    <submittedName>
        <fullName evidence="3">ATPase</fullName>
    </submittedName>
</protein>
<dbReference type="InterPro" id="IPR038729">
    <property type="entry name" value="Rad50/SbcC_AAA"/>
</dbReference>
<gene>
    <name evidence="3" type="ORF">M23134_01334</name>
</gene>
<dbReference type="SUPFAM" id="SSF52540">
    <property type="entry name" value="P-loop containing nucleoside triphosphate hydrolases"/>
    <property type="match status" value="1"/>
</dbReference>
<dbReference type="AlphaFoldDB" id="A1ZJH7"/>
<dbReference type="Pfam" id="PF13476">
    <property type="entry name" value="AAA_23"/>
    <property type="match status" value="1"/>
</dbReference>
<evidence type="ECO:0000259" key="1">
    <source>
        <dbReference type="Pfam" id="PF13304"/>
    </source>
</evidence>
<dbReference type="CDD" id="cd00267">
    <property type="entry name" value="ABC_ATPase"/>
    <property type="match status" value="1"/>
</dbReference>
<dbReference type="eggNOG" id="COG3950">
    <property type="taxonomic scope" value="Bacteria"/>
</dbReference>
<evidence type="ECO:0000259" key="2">
    <source>
        <dbReference type="Pfam" id="PF13476"/>
    </source>
</evidence>